<accession>A0A8S3BTL8</accession>
<dbReference type="EMBL" id="CAJOBH010150789">
    <property type="protein sequence ID" value="CAF4845138.1"/>
    <property type="molecule type" value="Genomic_DNA"/>
</dbReference>
<evidence type="ECO:0000313" key="2">
    <source>
        <dbReference type="Proteomes" id="UP000681967"/>
    </source>
</evidence>
<gene>
    <name evidence="1" type="ORF">BYL167_LOCUS49969</name>
</gene>
<dbReference type="AlphaFoldDB" id="A0A8S3BTL8"/>
<name>A0A8S3BTL8_9BILA</name>
<dbReference type="PANTHER" id="PTHR42899">
    <property type="entry name" value="SPERMATOGENESIS-ASSOCIATED PROTEIN 20"/>
    <property type="match status" value="1"/>
</dbReference>
<dbReference type="Proteomes" id="UP000681967">
    <property type="component" value="Unassembled WGS sequence"/>
</dbReference>
<proteinExistence type="predicted"/>
<feature type="non-terminal residue" evidence="1">
    <location>
        <position position="1"/>
    </location>
</feature>
<organism evidence="1 2">
    <name type="scientific">Rotaria magnacalcarata</name>
    <dbReference type="NCBI Taxonomy" id="392030"/>
    <lineage>
        <taxon>Eukaryota</taxon>
        <taxon>Metazoa</taxon>
        <taxon>Spiralia</taxon>
        <taxon>Gnathifera</taxon>
        <taxon>Rotifera</taxon>
        <taxon>Eurotatoria</taxon>
        <taxon>Bdelloidea</taxon>
        <taxon>Philodinida</taxon>
        <taxon>Philodinidae</taxon>
        <taxon>Rotaria</taxon>
    </lineage>
</organism>
<dbReference type="InterPro" id="IPR024705">
    <property type="entry name" value="Ssp411"/>
</dbReference>
<protein>
    <submittedName>
        <fullName evidence="1">Uncharacterized protein</fullName>
    </submittedName>
</protein>
<reference evidence="1" key="1">
    <citation type="submission" date="2021-02" db="EMBL/GenBank/DDBJ databases">
        <authorList>
            <person name="Nowell W R."/>
        </authorList>
    </citation>
    <scope>NUCLEOTIDE SEQUENCE</scope>
</reference>
<dbReference type="PANTHER" id="PTHR42899:SF1">
    <property type="entry name" value="SPERMATOGENESIS-ASSOCIATED PROTEIN 20"/>
    <property type="match status" value="1"/>
</dbReference>
<sequence>NNIHLCYLDHDGAEPSPNGIAALNLLRLGHYFDDTSFDNRLRLLFKSYARQLNKLPMTMPSLIRCFEIYSQGMNEIIIQSSNNEDAQRIIQYIQTLFIPNVTVIHLNKTNHKLLQYNRQLTAFINEITEETKIFLCRNFQCQLPVTAFEEFKKKLDPLILIYQ</sequence>
<comment type="caution">
    <text evidence="1">The sequence shown here is derived from an EMBL/GenBank/DDBJ whole genome shotgun (WGS) entry which is preliminary data.</text>
</comment>
<evidence type="ECO:0000313" key="1">
    <source>
        <dbReference type="EMBL" id="CAF4845138.1"/>
    </source>
</evidence>